<gene>
    <name evidence="1" type="ORF">TWF730_009362</name>
</gene>
<evidence type="ECO:0000313" key="1">
    <source>
        <dbReference type="EMBL" id="KAK6352538.1"/>
    </source>
</evidence>
<dbReference type="GO" id="GO:0008237">
    <property type="term" value="F:metallopeptidase activity"/>
    <property type="evidence" value="ECO:0007669"/>
    <property type="project" value="InterPro"/>
</dbReference>
<accession>A0AAV9UZM6</accession>
<reference evidence="1 2" key="1">
    <citation type="submission" date="2019-10" db="EMBL/GenBank/DDBJ databases">
        <authorList>
            <person name="Palmer J.M."/>
        </authorList>
    </citation>
    <scope>NUCLEOTIDE SEQUENCE [LARGE SCALE GENOMIC DNA]</scope>
    <source>
        <strain evidence="1 2">TWF730</strain>
    </source>
</reference>
<dbReference type="InterPro" id="IPR024079">
    <property type="entry name" value="MetalloPept_cat_dom_sf"/>
</dbReference>
<dbReference type="AlphaFoldDB" id="A0AAV9UZM6"/>
<dbReference type="SUPFAM" id="SSF55486">
    <property type="entry name" value="Metalloproteases ('zincins'), catalytic domain"/>
    <property type="match status" value="1"/>
</dbReference>
<evidence type="ECO:0008006" key="3">
    <source>
        <dbReference type="Google" id="ProtNLM"/>
    </source>
</evidence>
<organism evidence="1 2">
    <name type="scientific">Orbilia blumenaviensis</name>
    <dbReference type="NCBI Taxonomy" id="1796055"/>
    <lineage>
        <taxon>Eukaryota</taxon>
        <taxon>Fungi</taxon>
        <taxon>Dikarya</taxon>
        <taxon>Ascomycota</taxon>
        <taxon>Pezizomycotina</taxon>
        <taxon>Orbiliomycetes</taxon>
        <taxon>Orbiliales</taxon>
        <taxon>Orbiliaceae</taxon>
        <taxon>Orbilia</taxon>
    </lineage>
</organism>
<keyword evidence="2" id="KW-1185">Reference proteome</keyword>
<evidence type="ECO:0000313" key="2">
    <source>
        <dbReference type="Proteomes" id="UP001373714"/>
    </source>
</evidence>
<name>A0AAV9UZM6_9PEZI</name>
<dbReference type="EMBL" id="JAVHNS010000006">
    <property type="protein sequence ID" value="KAK6352538.1"/>
    <property type="molecule type" value="Genomic_DNA"/>
</dbReference>
<protein>
    <recommendedName>
        <fullName evidence="3">Peptidase metallopeptidase domain-containing protein</fullName>
    </recommendedName>
</protein>
<dbReference type="Proteomes" id="UP001373714">
    <property type="component" value="Unassembled WGS sequence"/>
</dbReference>
<comment type="caution">
    <text evidence="1">The sequence shown here is derived from an EMBL/GenBank/DDBJ whole genome shotgun (WGS) entry which is preliminary data.</text>
</comment>
<proteinExistence type="predicted"/>
<sequence length="231" mass="26258">MSTLPVDVDTSGPHNVDDAVPYLPAYDCQTETNSNVGAEDLRFGRHDSISILAAGVTVTYFVDLDTFKSDIDSEFVAASFQEAVRQWGPIPLTFKRVWSSKAAFFRVIASDVDFRRSYARAFFPDYPQHSRLLVIYPLALKHKYAMVNILSHELGHIMGIRHSFAGERERDPSVLFGFHNPYSVMRYTDPLNLQVHWLDIDLLIAFYRYAYDHPEGYGGFPIQFIVPPGNS</sequence>
<dbReference type="Gene3D" id="3.40.390.10">
    <property type="entry name" value="Collagenase (Catalytic Domain)"/>
    <property type="match status" value="1"/>
</dbReference>